<accession>A0A2A5W6A1</accession>
<reference evidence="2 3" key="1">
    <citation type="submission" date="2017-08" db="EMBL/GenBank/DDBJ databases">
        <title>Fine stratification of microbial communities through a metagenomic profile of the photic zone.</title>
        <authorList>
            <person name="Haro-Moreno J.M."/>
            <person name="Lopez-Perez M."/>
            <person name="De La Torre J."/>
            <person name="Picazo A."/>
            <person name="Camacho A."/>
            <person name="Rodriguez-Valera F."/>
        </authorList>
    </citation>
    <scope>NUCLEOTIDE SEQUENCE [LARGE SCALE GENOMIC DNA]</scope>
    <source>
        <strain evidence="2">MED-G28</strain>
    </source>
</reference>
<sequence>MTKNWFALLIVSAALCSKLQAQQEMPRTEHGHPDLQGTYTFRTLTPLQRPTELADKATLTREEAAEWAAYENRRQNRDLIIDSVGGAGYPPGVISYNEFWYERGTDTVGDYRTSLVFDPPNGRLPALSAIGRERAAYTQQVRRESAGPEARTLNDRCIINNRTGPPMVSGSYNNNMQLVQTEHYVMIMTEMVHHARIIPFASDHGAPFSQWTGNSIARWENNTLVISTQNFYPDYGWRNTSPEMKIEERISWLDENTLDYEFTVDDPNTWAQSWSARLPMSRMSERIYEFACHEGNHGLAGILAGWRRWEIEGKNSGSIPSVDD</sequence>
<name>A0A2A5W6A1_9GAMM</name>
<evidence type="ECO:0000256" key="1">
    <source>
        <dbReference type="SAM" id="SignalP"/>
    </source>
</evidence>
<feature type="signal peptide" evidence="1">
    <location>
        <begin position="1"/>
        <end position="21"/>
    </location>
</feature>
<organism evidence="2 3">
    <name type="scientific">OM182 bacterium MED-G28</name>
    <dbReference type="NCBI Taxonomy" id="1986256"/>
    <lineage>
        <taxon>Bacteria</taxon>
        <taxon>Pseudomonadati</taxon>
        <taxon>Pseudomonadota</taxon>
        <taxon>Gammaproteobacteria</taxon>
        <taxon>OMG group</taxon>
        <taxon>OM182 clade</taxon>
    </lineage>
</organism>
<evidence type="ECO:0000313" key="3">
    <source>
        <dbReference type="Proteomes" id="UP000219329"/>
    </source>
</evidence>
<proteinExistence type="predicted"/>
<dbReference type="EMBL" id="NTJZ01000023">
    <property type="protein sequence ID" value="PDH32000.1"/>
    <property type="molecule type" value="Genomic_DNA"/>
</dbReference>
<evidence type="ECO:0000313" key="2">
    <source>
        <dbReference type="EMBL" id="PDH32000.1"/>
    </source>
</evidence>
<dbReference type="Proteomes" id="UP000219329">
    <property type="component" value="Unassembled WGS sequence"/>
</dbReference>
<keyword evidence="1" id="KW-0732">Signal</keyword>
<comment type="caution">
    <text evidence="2">The sequence shown here is derived from an EMBL/GenBank/DDBJ whole genome shotgun (WGS) entry which is preliminary data.</text>
</comment>
<feature type="chain" id="PRO_5013105606" evidence="1">
    <location>
        <begin position="22"/>
        <end position="324"/>
    </location>
</feature>
<dbReference type="AlphaFoldDB" id="A0A2A5W6A1"/>
<gene>
    <name evidence="2" type="ORF">CNF02_13015</name>
</gene>
<protein>
    <submittedName>
        <fullName evidence="2">Uncharacterized protein</fullName>
    </submittedName>
</protein>